<dbReference type="EMBL" id="CP144750">
    <property type="protein sequence ID" value="WVZ79089.1"/>
    <property type="molecule type" value="Genomic_DNA"/>
</dbReference>
<keyword evidence="4" id="KW-1185">Reference proteome</keyword>
<evidence type="ECO:0000313" key="4">
    <source>
        <dbReference type="Proteomes" id="UP001341281"/>
    </source>
</evidence>
<dbReference type="SMART" id="SM00336">
    <property type="entry name" value="BBOX"/>
    <property type="match status" value="1"/>
</dbReference>
<reference evidence="3 4" key="1">
    <citation type="submission" date="2024-02" db="EMBL/GenBank/DDBJ databases">
        <title>High-quality chromosome-scale genome assembly of Pensacola bahiagrass (Paspalum notatum Flugge var. saurae).</title>
        <authorList>
            <person name="Vega J.M."/>
            <person name="Podio M."/>
            <person name="Orjuela J."/>
            <person name="Siena L.A."/>
            <person name="Pessino S.C."/>
            <person name="Combes M.C."/>
            <person name="Mariac C."/>
            <person name="Albertini E."/>
            <person name="Pupilli F."/>
            <person name="Ortiz J.P.A."/>
            <person name="Leblanc O."/>
        </authorList>
    </citation>
    <scope>NUCLEOTIDE SEQUENCE [LARGE SCALE GENOMIC DNA]</scope>
    <source>
        <strain evidence="3">R1</strain>
        <tissue evidence="3">Leaf</tissue>
    </source>
</reference>
<evidence type="ECO:0000256" key="1">
    <source>
        <dbReference type="SAM" id="MobiDB-lite"/>
    </source>
</evidence>
<sequence>MGRDGGDGTTCRCELCGAPAAVHCAADAAFLCAPCDAKVHGANFLASRHLRTRLDTASEEEDDDGYESAASSCVSTADSAPAAPARRGVAGRRGRGEAVLEGWATRMGLAPGAARRRAAAAGRALRACGANARVPLRVAMAAALWREVAAGEDGRDGALLRRLEACAHVPARLVVAAAAALARAGRARRREDAVEGWDECAWAGPKARPARP</sequence>
<feature type="compositionally biased region" description="Polar residues" evidence="1">
    <location>
        <begin position="69"/>
        <end position="78"/>
    </location>
</feature>
<protein>
    <recommendedName>
        <fullName evidence="2">B box-type domain-containing protein</fullName>
    </recommendedName>
</protein>
<feature type="compositionally biased region" description="Acidic residues" evidence="1">
    <location>
        <begin position="57"/>
        <end position="66"/>
    </location>
</feature>
<dbReference type="InterPro" id="IPR000315">
    <property type="entry name" value="Znf_B-box"/>
</dbReference>
<dbReference type="AlphaFoldDB" id="A0AAQ3TV21"/>
<feature type="region of interest" description="Disordered" evidence="1">
    <location>
        <begin position="56"/>
        <end position="91"/>
    </location>
</feature>
<gene>
    <name evidence="3" type="ORF">U9M48_026713</name>
</gene>
<evidence type="ECO:0000259" key="2">
    <source>
        <dbReference type="SMART" id="SM00336"/>
    </source>
</evidence>
<dbReference type="PANTHER" id="PTHR31717:SF142">
    <property type="entry name" value="B-BOX DOMAIN PROTEIN 30-RELATED"/>
    <property type="match status" value="1"/>
</dbReference>
<organism evidence="3 4">
    <name type="scientific">Paspalum notatum var. saurae</name>
    <dbReference type="NCBI Taxonomy" id="547442"/>
    <lineage>
        <taxon>Eukaryota</taxon>
        <taxon>Viridiplantae</taxon>
        <taxon>Streptophyta</taxon>
        <taxon>Embryophyta</taxon>
        <taxon>Tracheophyta</taxon>
        <taxon>Spermatophyta</taxon>
        <taxon>Magnoliopsida</taxon>
        <taxon>Liliopsida</taxon>
        <taxon>Poales</taxon>
        <taxon>Poaceae</taxon>
        <taxon>PACMAD clade</taxon>
        <taxon>Panicoideae</taxon>
        <taxon>Andropogonodae</taxon>
        <taxon>Paspaleae</taxon>
        <taxon>Paspalinae</taxon>
        <taxon>Paspalum</taxon>
    </lineage>
</organism>
<evidence type="ECO:0000313" key="3">
    <source>
        <dbReference type="EMBL" id="WVZ79089.1"/>
    </source>
</evidence>
<proteinExistence type="predicted"/>
<dbReference type="GO" id="GO:0008270">
    <property type="term" value="F:zinc ion binding"/>
    <property type="evidence" value="ECO:0007669"/>
    <property type="project" value="InterPro"/>
</dbReference>
<name>A0AAQ3TV21_PASNO</name>
<dbReference type="Proteomes" id="UP001341281">
    <property type="component" value="Chromosome 06"/>
</dbReference>
<feature type="domain" description="B box-type" evidence="2">
    <location>
        <begin position="8"/>
        <end position="54"/>
    </location>
</feature>
<accession>A0AAQ3TV21</accession>
<dbReference type="PANTHER" id="PTHR31717">
    <property type="entry name" value="ZINC FINGER PROTEIN CONSTANS-LIKE 10"/>
    <property type="match status" value="1"/>
</dbReference>